<accession>A0ABN1LE01</accession>
<dbReference type="Proteomes" id="UP001500359">
    <property type="component" value="Unassembled WGS sequence"/>
</dbReference>
<dbReference type="InterPro" id="IPR036890">
    <property type="entry name" value="HATPase_C_sf"/>
</dbReference>
<keyword evidence="1" id="KW-0472">Membrane</keyword>
<organism evidence="3 4">
    <name type="scientific">Aliiglaciecola litoralis</name>
    <dbReference type="NCBI Taxonomy" id="582857"/>
    <lineage>
        <taxon>Bacteria</taxon>
        <taxon>Pseudomonadati</taxon>
        <taxon>Pseudomonadota</taxon>
        <taxon>Gammaproteobacteria</taxon>
        <taxon>Alteromonadales</taxon>
        <taxon>Alteromonadaceae</taxon>
        <taxon>Aliiglaciecola</taxon>
    </lineage>
</organism>
<dbReference type="PANTHER" id="PTHR34220:SF7">
    <property type="entry name" value="SENSOR HISTIDINE KINASE YPDA"/>
    <property type="match status" value="1"/>
</dbReference>
<dbReference type="PANTHER" id="PTHR34220">
    <property type="entry name" value="SENSOR HISTIDINE KINASE YPDA"/>
    <property type="match status" value="1"/>
</dbReference>
<dbReference type="EMBL" id="BAAAFD010000002">
    <property type="protein sequence ID" value="GAA0854069.1"/>
    <property type="molecule type" value="Genomic_DNA"/>
</dbReference>
<keyword evidence="1" id="KW-1133">Transmembrane helix</keyword>
<evidence type="ECO:0000313" key="3">
    <source>
        <dbReference type="EMBL" id="GAA0854069.1"/>
    </source>
</evidence>
<dbReference type="Pfam" id="PF06580">
    <property type="entry name" value="His_kinase"/>
    <property type="match status" value="1"/>
</dbReference>
<name>A0ABN1LE01_9ALTE</name>
<proteinExistence type="predicted"/>
<dbReference type="SUPFAM" id="SSF55874">
    <property type="entry name" value="ATPase domain of HSP90 chaperone/DNA topoisomerase II/histidine kinase"/>
    <property type="match status" value="1"/>
</dbReference>
<dbReference type="InterPro" id="IPR050640">
    <property type="entry name" value="Bact_2-comp_sensor_kinase"/>
</dbReference>
<reference evidence="3 4" key="1">
    <citation type="journal article" date="2019" name="Int. J. Syst. Evol. Microbiol.">
        <title>The Global Catalogue of Microorganisms (GCM) 10K type strain sequencing project: providing services to taxonomists for standard genome sequencing and annotation.</title>
        <authorList>
            <consortium name="The Broad Institute Genomics Platform"/>
            <consortium name="The Broad Institute Genome Sequencing Center for Infectious Disease"/>
            <person name="Wu L."/>
            <person name="Ma J."/>
        </authorList>
    </citation>
    <scope>NUCLEOTIDE SEQUENCE [LARGE SCALE GENOMIC DNA]</scope>
    <source>
        <strain evidence="3 4">JCM 15896</strain>
    </source>
</reference>
<feature type="transmembrane region" description="Helical" evidence="1">
    <location>
        <begin position="89"/>
        <end position="108"/>
    </location>
</feature>
<keyword evidence="4" id="KW-1185">Reference proteome</keyword>
<feature type="transmembrane region" description="Helical" evidence="1">
    <location>
        <begin position="12"/>
        <end position="28"/>
    </location>
</feature>
<feature type="transmembrane region" description="Helical" evidence="1">
    <location>
        <begin position="40"/>
        <end position="57"/>
    </location>
</feature>
<evidence type="ECO:0000259" key="2">
    <source>
        <dbReference type="Pfam" id="PF06580"/>
    </source>
</evidence>
<evidence type="ECO:0000313" key="4">
    <source>
        <dbReference type="Proteomes" id="UP001500359"/>
    </source>
</evidence>
<sequence>MLTIWVLLSPWFLNWIIVTAGIFIVVRNNDIPDKPLSNKVLSHFFWMWVLLFCYWSVSTFERMLLADQNLEQYGQTLWRTLTTSAQLDFFIYFAVLACGLGIRFYHNAIQEGIELKRMHYQLTQEQLKTLRSQLNPHFLFNALNTIASLVRLKREKDAVYALSELSLMLRKILENKNHSDIKIKDEIAFINSYLAIQKMRFADKLDTHISVQPDCLEIAIPNMLLHPLVENAVQHGSQLESSKNLLNLVISRDGSELKVVLTNKVAKNVQHNGFGIGLSNTRERLSKLYNHFRLESQPLDNDLFETLLAIPIGEQDA</sequence>
<feature type="domain" description="Signal transduction histidine kinase internal region" evidence="2">
    <location>
        <begin position="126"/>
        <end position="205"/>
    </location>
</feature>
<comment type="caution">
    <text evidence="3">The sequence shown here is derived from an EMBL/GenBank/DDBJ whole genome shotgun (WGS) entry which is preliminary data.</text>
</comment>
<dbReference type="InterPro" id="IPR010559">
    <property type="entry name" value="Sig_transdc_His_kin_internal"/>
</dbReference>
<evidence type="ECO:0000256" key="1">
    <source>
        <dbReference type="SAM" id="Phobius"/>
    </source>
</evidence>
<protein>
    <recommendedName>
        <fullName evidence="2">Signal transduction histidine kinase internal region domain-containing protein</fullName>
    </recommendedName>
</protein>
<keyword evidence="1" id="KW-0812">Transmembrane</keyword>
<gene>
    <name evidence="3" type="ORF">GCM10009114_08570</name>
</gene>
<dbReference type="Gene3D" id="3.30.565.10">
    <property type="entry name" value="Histidine kinase-like ATPase, C-terminal domain"/>
    <property type="match status" value="1"/>
</dbReference>